<proteinExistence type="predicted"/>
<protein>
    <submittedName>
        <fullName evidence="2">DUF4255 domain-containing protein</fullName>
    </submittedName>
</protein>
<gene>
    <name evidence="2" type="ORF">DZC73_26470</name>
</gene>
<feature type="domain" description="Pvc16 N-terminal" evidence="1">
    <location>
        <begin position="10"/>
        <end position="182"/>
    </location>
</feature>
<keyword evidence="3" id="KW-1185">Reference proteome</keyword>
<evidence type="ECO:0000259" key="1">
    <source>
        <dbReference type="Pfam" id="PF14065"/>
    </source>
</evidence>
<organism evidence="2 3">
    <name type="scientific">Piscinibacter terrae</name>
    <dbReference type="NCBI Taxonomy" id="2496871"/>
    <lineage>
        <taxon>Bacteria</taxon>
        <taxon>Pseudomonadati</taxon>
        <taxon>Pseudomonadota</taxon>
        <taxon>Betaproteobacteria</taxon>
        <taxon>Burkholderiales</taxon>
        <taxon>Sphaerotilaceae</taxon>
        <taxon>Piscinibacter</taxon>
    </lineage>
</organism>
<dbReference type="AlphaFoldDB" id="A0A3N7JJD7"/>
<evidence type="ECO:0000313" key="2">
    <source>
        <dbReference type="EMBL" id="RQP21469.1"/>
    </source>
</evidence>
<dbReference type="OrthoDB" id="527247at2"/>
<name>A0A3N7JJD7_9BURK</name>
<sequence>MATASAIHAITSGIAQVLSRAYQLRPLAGVTCKFEPLGISDFKKLDGSDPKVSIVLYRISHNEHLRNRPPPMLPTGKPCPLTVNLHMLITVWADSALKEQSLIAWTLRELHMRPVMDKSMFADVGGFGVNDLVTMFPEELTLDDLSKLWQVLVPPLRPSLGYVARNVMIDIESQPDAERVVATRFALDDDVAEVAEGAQ</sequence>
<dbReference type="EMBL" id="QUSW01000010">
    <property type="protein sequence ID" value="RQP21469.1"/>
    <property type="molecule type" value="Genomic_DNA"/>
</dbReference>
<dbReference type="RefSeq" id="WP_124543409.1">
    <property type="nucleotide sequence ID" value="NZ_QUSW01000010.1"/>
</dbReference>
<evidence type="ECO:0000313" key="3">
    <source>
        <dbReference type="Proteomes" id="UP000267464"/>
    </source>
</evidence>
<dbReference type="Proteomes" id="UP000267464">
    <property type="component" value="Unassembled WGS sequence"/>
</dbReference>
<dbReference type="Pfam" id="PF14065">
    <property type="entry name" value="Pvc16_N"/>
    <property type="match status" value="1"/>
</dbReference>
<reference evidence="2 3" key="1">
    <citation type="submission" date="2018-08" db="EMBL/GenBank/DDBJ databases">
        <authorList>
            <person name="Khan S.A."/>
            <person name="Jeon C.O."/>
            <person name="Chun B.H."/>
            <person name="Jeong S.E."/>
        </authorList>
    </citation>
    <scope>NUCLEOTIDE SEQUENCE [LARGE SCALE GENOMIC DNA]</scope>
    <source>
        <strain evidence="2 3">S-16</strain>
    </source>
</reference>
<accession>A0A3N7JJD7</accession>
<comment type="caution">
    <text evidence="2">The sequence shown here is derived from an EMBL/GenBank/DDBJ whole genome shotgun (WGS) entry which is preliminary data.</text>
</comment>
<reference evidence="2 3" key="2">
    <citation type="submission" date="2018-12" db="EMBL/GenBank/DDBJ databases">
        <title>Rhizobacter gummiphilus sp. nov., a rubber-degrading bacterium isolated from the soil of a botanical garden in Japan.</title>
        <authorList>
            <person name="Shunsuke S.S."/>
        </authorList>
    </citation>
    <scope>NUCLEOTIDE SEQUENCE [LARGE SCALE GENOMIC DNA]</scope>
    <source>
        <strain evidence="2 3">S-16</strain>
    </source>
</reference>
<dbReference type="InterPro" id="IPR025351">
    <property type="entry name" value="Pvc16_N"/>
</dbReference>